<reference evidence="2" key="1">
    <citation type="submission" date="2017-09" db="EMBL/GenBank/DDBJ databases">
        <title>Complete Genome Sequence of ansamitocin-producing Bacterium Actinosynnema pretiosum X47.</title>
        <authorList>
            <person name="Cao G."/>
            <person name="Zong G."/>
            <person name="Zhong C."/>
            <person name="Fu J."/>
        </authorList>
    </citation>
    <scope>NUCLEOTIDE SEQUENCE [LARGE SCALE GENOMIC DNA]</scope>
    <source>
        <strain evidence="2">X47</strain>
    </source>
</reference>
<dbReference type="KEGG" id="apre:CNX65_02625"/>
<keyword evidence="3" id="KW-1185">Reference proteome</keyword>
<dbReference type="EMBL" id="CP023445">
    <property type="protein sequence ID" value="ATE52325.1"/>
    <property type="molecule type" value="Genomic_DNA"/>
</dbReference>
<protein>
    <submittedName>
        <fullName evidence="2">Uncharacterized protein</fullName>
    </submittedName>
</protein>
<keyword evidence="1" id="KW-0812">Transmembrane</keyword>
<dbReference type="AlphaFoldDB" id="A0A290YZZ7"/>
<dbReference type="Proteomes" id="UP000218505">
    <property type="component" value="Chromosome"/>
</dbReference>
<feature type="transmembrane region" description="Helical" evidence="1">
    <location>
        <begin position="71"/>
        <end position="91"/>
    </location>
</feature>
<evidence type="ECO:0000256" key="1">
    <source>
        <dbReference type="SAM" id="Phobius"/>
    </source>
</evidence>
<keyword evidence="1" id="KW-1133">Transmembrane helix</keyword>
<evidence type="ECO:0000313" key="2">
    <source>
        <dbReference type="EMBL" id="ATE52325.1"/>
    </source>
</evidence>
<dbReference type="RefSeq" id="WP_096491346.1">
    <property type="nucleotide sequence ID" value="NZ_CP023445.1"/>
</dbReference>
<keyword evidence="1" id="KW-0472">Membrane</keyword>
<gene>
    <name evidence="2" type="ORF">CNX65_02625</name>
</gene>
<evidence type="ECO:0000313" key="3">
    <source>
        <dbReference type="Proteomes" id="UP000218505"/>
    </source>
</evidence>
<feature type="transmembrane region" description="Helical" evidence="1">
    <location>
        <begin position="5"/>
        <end position="22"/>
    </location>
</feature>
<proteinExistence type="predicted"/>
<accession>A0A290YZZ7</accession>
<organism evidence="2 3">
    <name type="scientific">Actinosynnema pretiosum</name>
    <dbReference type="NCBI Taxonomy" id="42197"/>
    <lineage>
        <taxon>Bacteria</taxon>
        <taxon>Bacillati</taxon>
        <taxon>Actinomycetota</taxon>
        <taxon>Actinomycetes</taxon>
        <taxon>Pseudonocardiales</taxon>
        <taxon>Pseudonocardiaceae</taxon>
        <taxon>Actinosynnema</taxon>
    </lineage>
</organism>
<name>A0A290YZZ7_9PSEU</name>
<feature type="transmembrane region" description="Helical" evidence="1">
    <location>
        <begin position="42"/>
        <end position="64"/>
    </location>
</feature>
<sequence length="124" mass="12849">MLGRVVVGAALGAGLGAAWMWLRDRIVSGRVCTQEDWGCLELYLVMIPVGLIAAVLISWAVFAAAHVGRPLGTAAVSVAFAAALALLTVWFEIPGDVLLTSAVGFVLASPVTARRPVVHTAARG</sequence>